<dbReference type="PROSITE" id="PS51257">
    <property type="entry name" value="PROKAR_LIPOPROTEIN"/>
    <property type="match status" value="1"/>
</dbReference>
<reference evidence="2 3" key="1">
    <citation type="submission" date="2017-09" db="EMBL/GenBank/DDBJ databases">
        <authorList>
            <person name="Lee N."/>
            <person name="Cho B.-K."/>
        </authorList>
    </citation>
    <scope>NUCLEOTIDE SEQUENCE [LARGE SCALE GENOMIC DNA]</scope>
    <source>
        <strain evidence="2 3">ATCC 12769</strain>
    </source>
</reference>
<evidence type="ECO:0000256" key="1">
    <source>
        <dbReference type="SAM" id="SignalP"/>
    </source>
</evidence>
<sequence>MRQLARVAATLASTVLVTLLTGCSEKVEAAPELPARICWDAFASKEVSPLLPPGKEAEFDTYSMRPFFPVEESEYATCVLQIDGAASFTADARRVDFEELVDWTTWEKLGPAPIDAGKKGIVWHNGAASYIVCEPSKGPDTPGKYIDMSLYVHDLPKKGDRAEESRRIFTDLMKQFVAFTQKELKCG</sequence>
<dbReference type="AlphaFoldDB" id="A0A5J6F954"/>
<keyword evidence="3" id="KW-1185">Reference proteome</keyword>
<keyword evidence="1" id="KW-0732">Signal</keyword>
<evidence type="ECO:0000313" key="2">
    <source>
        <dbReference type="EMBL" id="QEU71515.1"/>
    </source>
</evidence>
<organism evidence="2 3">
    <name type="scientific">Streptomyces nitrosporeus</name>
    <dbReference type="NCBI Taxonomy" id="28894"/>
    <lineage>
        <taxon>Bacteria</taxon>
        <taxon>Bacillati</taxon>
        <taxon>Actinomycetota</taxon>
        <taxon>Actinomycetes</taxon>
        <taxon>Kitasatosporales</taxon>
        <taxon>Streptomycetaceae</taxon>
        <taxon>Streptomyces</taxon>
    </lineage>
</organism>
<feature type="signal peptide" evidence="1">
    <location>
        <begin position="1"/>
        <end position="29"/>
    </location>
</feature>
<evidence type="ECO:0008006" key="4">
    <source>
        <dbReference type="Google" id="ProtNLM"/>
    </source>
</evidence>
<evidence type="ECO:0000313" key="3">
    <source>
        <dbReference type="Proteomes" id="UP000326178"/>
    </source>
</evidence>
<dbReference type="Proteomes" id="UP000326178">
    <property type="component" value="Chromosome"/>
</dbReference>
<proteinExistence type="predicted"/>
<feature type="chain" id="PRO_5023897766" description="DUF3558 domain-containing protein" evidence="1">
    <location>
        <begin position="30"/>
        <end position="187"/>
    </location>
</feature>
<dbReference type="RefSeq" id="WP_150486882.1">
    <property type="nucleotide sequence ID" value="NZ_BMUV01000014.1"/>
</dbReference>
<accession>A0A5J6F954</accession>
<dbReference type="EMBL" id="CP023702">
    <property type="protein sequence ID" value="QEU71515.1"/>
    <property type="molecule type" value="Genomic_DNA"/>
</dbReference>
<dbReference type="OrthoDB" id="4162829at2"/>
<protein>
    <recommendedName>
        <fullName evidence="4">DUF3558 domain-containing protein</fullName>
    </recommendedName>
</protein>
<gene>
    <name evidence="2" type="ORF">CP967_05645</name>
</gene>
<name>A0A5J6F954_9ACTN</name>
<dbReference type="KEGG" id="snk:CP967_05645"/>